<keyword evidence="4" id="KW-0862">Zinc</keyword>
<dbReference type="InterPro" id="IPR019786">
    <property type="entry name" value="Zinc_finger_PHD-type_CS"/>
</dbReference>
<dbReference type="InterPro" id="IPR050863">
    <property type="entry name" value="CenT-Element_Derived"/>
</dbReference>
<comment type="subcellular location">
    <subcellularLocation>
        <location evidence="1">Nucleus</location>
    </subcellularLocation>
</comment>
<dbReference type="Gene3D" id="3.30.40.10">
    <property type="entry name" value="Zinc/RING finger domain, C3HC4 (zinc finger)"/>
    <property type="match status" value="1"/>
</dbReference>
<dbReference type="InterPro" id="IPR001965">
    <property type="entry name" value="Znf_PHD"/>
</dbReference>
<dbReference type="Gene3D" id="3.30.420.10">
    <property type="entry name" value="Ribonuclease H-like superfamily/Ribonuclease H"/>
    <property type="match status" value="1"/>
</dbReference>
<dbReference type="Proteomes" id="UP000596742">
    <property type="component" value="Unassembled WGS sequence"/>
</dbReference>
<keyword evidence="3" id="KW-0863">Zinc-finger</keyword>
<evidence type="ECO:0000256" key="1">
    <source>
        <dbReference type="ARBA" id="ARBA00004123"/>
    </source>
</evidence>
<keyword evidence="5" id="KW-0238">DNA-binding</keyword>
<dbReference type="SMART" id="SM00674">
    <property type="entry name" value="CENPB"/>
    <property type="match status" value="1"/>
</dbReference>
<dbReference type="Pfam" id="PF03221">
    <property type="entry name" value="HTH_Tnp_Tc5"/>
    <property type="match status" value="1"/>
</dbReference>
<feature type="region of interest" description="Disordered" evidence="8">
    <location>
        <begin position="151"/>
        <end position="171"/>
    </location>
</feature>
<feature type="region of interest" description="Disordered" evidence="8">
    <location>
        <begin position="232"/>
        <end position="252"/>
    </location>
</feature>
<feature type="compositionally biased region" description="Low complexity" evidence="8">
    <location>
        <begin position="632"/>
        <end position="643"/>
    </location>
</feature>
<dbReference type="InterPro" id="IPR004875">
    <property type="entry name" value="DDE_SF_endonuclease_dom"/>
</dbReference>
<feature type="compositionally biased region" description="Polar residues" evidence="8">
    <location>
        <begin position="151"/>
        <end position="163"/>
    </location>
</feature>
<dbReference type="EMBL" id="UYJE01000733">
    <property type="protein sequence ID" value="VDH95922.1"/>
    <property type="molecule type" value="Genomic_DNA"/>
</dbReference>
<sequence>MEDQEKQDVVQRFQAKKFNRTFTVTKPECNRAAETQHNNGAIIIPDTPSPVFSRFSGKRDRLFEHGKSQPECVTKKARKSLEPTENIGRYFQSDRTNETKHEGSAIAASRKKMDSCILSQYENEGTKKKHTMETDKYFQDLWTDYIESNIDNPTGSVTSMSPTQKRKKQKDINSDFEVLVKESEDHLSALLKKRNETVIQKRNESFCEPRKKRLALDADSAAHLHKDQNNSLEFTPDRQKNGSMFTKNGENSDRINHKFSRLKMDRQEKERIDRLLDSSDSLSPELPSSYNKQKIPQRKFQLSHCGWPSDSDSDTNLDNSDTVPLRELISRNLSDKKKNCKDTVMTVEKIDNKNCCERILMYEKKELDSKGLKHFVPKRDLKEKYFCSPRLESKNGVKRSTQTSDSQNSKVSGTGNDKMHRQTSRIGQIVQTSTSNEQNMSAISISSAESHETPPRDIDNVIFHTEDHFSPLAQSNFTNGFHPTFSSPRLPVPISIRRGRHADRRFRPERIMDDFDPSPAELMSDQVQPSASNSPPSRDHRLLSPMNRSRWARSHKGRLSRTRNLSRDSVSSHGSDFMLASRLLTPRTNDAVQRVQQHQNDEDFARRLQEEMDMEFAMSLQNLESGPQAVPTITSTSSGTTPTTDDESDNRTHQNRTRLYGLEDIETFINLPDEVSPNIEQMIRATRSTTPPRTRTRQRGSRRQRNSNSLEALIRHLKVDSKSLLRLRSMAKQKYKKYTNEKLSEAVDLIKRGILTNTQASKRFDIPRKTLGDYLKGKSTLGKKGGQKPYLTPSQDSSLANYVRYMCERGFGLTRKVLQIFAFSIVQKTSSSTKSAPSRKWCRRFMERHSLSFRTATSLARSRVAVSSQNVIDDYFSLLNTTIDKLGLTDKPAQIWNADEAGFGKETDQIKQKIIATTGTKNPYRQQMTDYDHITVLACASAAGTFMPNMLIYTKSLPSRRYASEMPSNWIFSSSENGYITRSLFEDWFSRIYVPNIGMRRPNLLVLDNHSSHLSLKVIDMAIENDIEILGIPPHTSHFLQPLDQIFHPLRSTYSDLALNIGLVKADMVIKKNKFAIVLEQAQDKAWSPHLVKLGFRKTGLHPINSKAIDKSFIRPNHNNTNENDEENTSMTNPADDVCKECGRLVTNPLVKAGLVDKNLQDILVPTDITKTDKPKNKRLTGARIYTGEEMRNELKRKAEEQIEKEDGIKRRKEEREAKRLKKVENDKTKRLKSANRKKKLCKTNQSKVIDVPETVNPNTTTIMADVHAVLILESDQNDVEVMAENQTEIESEELNIELCRPRPRSRRNNRGQKSTHVFPEEDDDDEVFTCGVCATRGKKLDEKNGIFWVGCDRDTCPLIWYHYNCLQRQDQITVDLSLLFPGEQWMCPVCIDTNHFEE</sequence>
<keyword evidence="7" id="KW-0175">Coiled coil</keyword>
<keyword evidence="6" id="KW-0539">Nucleus</keyword>
<dbReference type="InterPro" id="IPR009057">
    <property type="entry name" value="Homeodomain-like_sf"/>
</dbReference>
<evidence type="ECO:0000256" key="6">
    <source>
        <dbReference type="ARBA" id="ARBA00023242"/>
    </source>
</evidence>
<dbReference type="SUPFAM" id="SSF57903">
    <property type="entry name" value="FYVE/PHD zinc finger"/>
    <property type="match status" value="1"/>
</dbReference>
<accession>A0A8B6BVQ7</accession>
<dbReference type="PANTHER" id="PTHR19303:SF74">
    <property type="entry name" value="POGO TRANSPOSABLE ELEMENT WITH KRAB DOMAIN"/>
    <property type="match status" value="1"/>
</dbReference>
<dbReference type="Pfam" id="PF03184">
    <property type="entry name" value="DDE_1"/>
    <property type="match status" value="1"/>
</dbReference>
<comment type="caution">
    <text evidence="10">The sequence shown here is derived from an EMBL/GenBank/DDBJ whole genome shotgun (WGS) entry which is preliminary data.</text>
</comment>
<name>A0A8B6BVQ7_MYTGA</name>
<evidence type="ECO:0000313" key="10">
    <source>
        <dbReference type="EMBL" id="VDH95922.1"/>
    </source>
</evidence>
<dbReference type="GO" id="GO:0008270">
    <property type="term" value="F:zinc ion binding"/>
    <property type="evidence" value="ECO:0007669"/>
    <property type="project" value="UniProtKB-KW"/>
</dbReference>
<feature type="region of interest" description="Disordered" evidence="8">
    <location>
        <begin position="501"/>
        <end position="574"/>
    </location>
</feature>
<feature type="domain" description="HTH CENPB-type" evidence="9">
    <location>
        <begin position="783"/>
        <end position="855"/>
    </location>
</feature>
<feature type="region of interest" description="Disordered" evidence="8">
    <location>
        <begin position="625"/>
        <end position="655"/>
    </location>
</feature>
<dbReference type="GO" id="GO:0003677">
    <property type="term" value="F:DNA binding"/>
    <property type="evidence" value="ECO:0007669"/>
    <property type="project" value="UniProtKB-KW"/>
</dbReference>
<organism evidence="10 11">
    <name type="scientific">Mytilus galloprovincialis</name>
    <name type="common">Mediterranean mussel</name>
    <dbReference type="NCBI Taxonomy" id="29158"/>
    <lineage>
        <taxon>Eukaryota</taxon>
        <taxon>Metazoa</taxon>
        <taxon>Spiralia</taxon>
        <taxon>Lophotrochozoa</taxon>
        <taxon>Mollusca</taxon>
        <taxon>Bivalvia</taxon>
        <taxon>Autobranchia</taxon>
        <taxon>Pteriomorphia</taxon>
        <taxon>Mytilida</taxon>
        <taxon>Mytiloidea</taxon>
        <taxon>Mytilidae</taxon>
        <taxon>Mytilinae</taxon>
        <taxon>Mytilus</taxon>
    </lineage>
</organism>
<dbReference type="SMART" id="SM00249">
    <property type="entry name" value="PHD"/>
    <property type="match status" value="1"/>
</dbReference>
<proteinExistence type="predicted"/>
<dbReference type="PROSITE" id="PS51253">
    <property type="entry name" value="HTH_CENPB"/>
    <property type="match status" value="1"/>
</dbReference>
<feature type="compositionally biased region" description="Basic residues" evidence="8">
    <location>
        <begin position="694"/>
        <end position="705"/>
    </location>
</feature>
<reference evidence="10" key="1">
    <citation type="submission" date="2018-11" db="EMBL/GenBank/DDBJ databases">
        <authorList>
            <person name="Alioto T."/>
            <person name="Alioto T."/>
        </authorList>
    </citation>
    <scope>NUCLEOTIDE SEQUENCE</scope>
</reference>
<dbReference type="GO" id="GO:0005634">
    <property type="term" value="C:nucleus"/>
    <property type="evidence" value="ECO:0007669"/>
    <property type="project" value="UniProtKB-SubCell"/>
</dbReference>
<dbReference type="PANTHER" id="PTHR19303">
    <property type="entry name" value="TRANSPOSON"/>
    <property type="match status" value="1"/>
</dbReference>
<feature type="compositionally biased region" description="Basic residues" evidence="8">
    <location>
        <begin position="550"/>
        <end position="561"/>
    </location>
</feature>
<gene>
    <name evidence="10" type="ORF">MGAL_10B012897</name>
</gene>
<evidence type="ECO:0000313" key="11">
    <source>
        <dbReference type="Proteomes" id="UP000596742"/>
    </source>
</evidence>
<keyword evidence="2" id="KW-0479">Metal-binding</keyword>
<evidence type="ECO:0000256" key="2">
    <source>
        <dbReference type="ARBA" id="ARBA00022723"/>
    </source>
</evidence>
<dbReference type="OrthoDB" id="8062037at2759"/>
<evidence type="ECO:0000256" key="5">
    <source>
        <dbReference type="ARBA" id="ARBA00023125"/>
    </source>
</evidence>
<feature type="coiled-coil region" evidence="7">
    <location>
        <begin position="1192"/>
        <end position="1238"/>
    </location>
</feature>
<feature type="compositionally biased region" description="Polar residues" evidence="8">
    <location>
        <begin position="525"/>
        <end position="536"/>
    </location>
</feature>
<feature type="region of interest" description="Disordered" evidence="8">
    <location>
        <begin position="686"/>
        <end position="708"/>
    </location>
</feature>
<dbReference type="InterPro" id="IPR006600">
    <property type="entry name" value="HTH_CenpB_DNA-bd_dom"/>
</dbReference>
<dbReference type="Pfam" id="PF05225">
    <property type="entry name" value="HTH_psq"/>
    <property type="match status" value="1"/>
</dbReference>
<feature type="region of interest" description="Disordered" evidence="8">
    <location>
        <begin position="392"/>
        <end position="424"/>
    </location>
</feature>
<evidence type="ECO:0000256" key="4">
    <source>
        <dbReference type="ARBA" id="ARBA00022833"/>
    </source>
</evidence>
<dbReference type="PROSITE" id="PS01359">
    <property type="entry name" value="ZF_PHD_1"/>
    <property type="match status" value="1"/>
</dbReference>
<feature type="region of interest" description="Disordered" evidence="8">
    <location>
        <begin position="1114"/>
        <end position="1133"/>
    </location>
</feature>
<evidence type="ECO:0000256" key="7">
    <source>
        <dbReference type="SAM" id="Coils"/>
    </source>
</evidence>
<dbReference type="InterPro" id="IPR013083">
    <property type="entry name" value="Znf_RING/FYVE/PHD"/>
</dbReference>
<dbReference type="SUPFAM" id="SSF46689">
    <property type="entry name" value="Homeodomain-like"/>
    <property type="match status" value="1"/>
</dbReference>
<keyword evidence="11" id="KW-1185">Reference proteome</keyword>
<dbReference type="InterPro" id="IPR007889">
    <property type="entry name" value="HTH_Psq"/>
</dbReference>
<dbReference type="InterPro" id="IPR011011">
    <property type="entry name" value="Znf_FYVE_PHD"/>
</dbReference>
<dbReference type="Gene3D" id="1.10.10.60">
    <property type="entry name" value="Homeodomain-like"/>
    <property type="match status" value="1"/>
</dbReference>
<evidence type="ECO:0000259" key="9">
    <source>
        <dbReference type="PROSITE" id="PS51253"/>
    </source>
</evidence>
<evidence type="ECO:0000256" key="8">
    <source>
        <dbReference type="SAM" id="MobiDB-lite"/>
    </source>
</evidence>
<protein>
    <recommendedName>
        <fullName evidence="9">HTH CENPB-type domain-containing protein</fullName>
    </recommendedName>
</protein>
<evidence type="ECO:0000256" key="3">
    <source>
        <dbReference type="ARBA" id="ARBA00022771"/>
    </source>
</evidence>
<dbReference type="InterPro" id="IPR036397">
    <property type="entry name" value="RNaseH_sf"/>
</dbReference>
<feature type="compositionally biased region" description="Polar residues" evidence="8">
    <location>
        <begin position="398"/>
        <end position="415"/>
    </location>
</feature>